<name>A0A0V1GEK1_TRIPS</name>
<protein>
    <submittedName>
        <fullName evidence="1">Uncharacterized protein</fullName>
    </submittedName>
</protein>
<keyword evidence="2" id="KW-1185">Reference proteome</keyword>
<dbReference type="Proteomes" id="UP000054805">
    <property type="component" value="Unassembled WGS sequence"/>
</dbReference>
<dbReference type="AlphaFoldDB" id="A0A0V1GEK1"/>
<organism evidence="1 2">
    <name type="scientific">Trichinella pseudospiralis</name>
    <name type="common">Parasitic roundworm</name>
    <dbReference type="NCBI Taxonomy" id="6337"/>
    <lineage>
        <taxon>Eukaryota</taxon>
        <taxon>Metazoa</taxon>
        <taxon>Ecdysozoa</taxon>
        <taxon>Nematoda</taxon>
        <taxon>Enoplea</taxon>
        <taxon>Dorylaimia</taxon>
        <taxon>Trichinellida</taxon>
        <taxon>Trichinellidae</taxon>
        <taxon>Trichinella</taxon>
    </lineage>
</organism>
<gene>
    <name evidence="1" type="ORF">T4B_342</name>
</gene>
<accession>A0A0V1GEK1</accession>
<comment type="caution">
    <text evidence="1">The sequence shown here is derived from an EMBL/GenBank/DDBJ whole genome shotgun (WGS) entry which is preliminary data.</text>
</comment>
<dbReference type="EMBL" id="JYDS01002972">
    <property type="protein sequence ID" value="KRY96701.1"/>
    <property type="molecule type" value="Genomic_DNA"/>
</dbReference>
<feature type="non-terminal residue" evidence="1">
    <location>
        <position position="62"/>
    </location>
</feature>
<proteinExistence type="predicted"/>
<reference evidence="1 2" key="1">
    <citation type="submission" date="2015-01" db="EMBL/GenBank/DDBJ databases">
        <title>Evolution of Trichinella species and genotypes.</title>
        <authorList>
            <person name="Korhonen P.K."/>
            <person name="Edoardo P."/>
            <person name="Giuseppe L.R."/>
            <person name="Gasser R.B."/>
        </authorList>
    </citation>
    <scope>NUCLEOTIDE SEQUENCE [LARGE SCALE GENOMIC DNA]</scope>
    <source>
        <strain evidence="1">ISS588</strain>
    </source>
</reference>
<evidence type="ECO:0000313" key="2">
    <source>
        <dbReference type="Proteomes" id="UP000054805"/>
    </source>
</evidence>
<sequence length="62" mass="7238">MNSQSTFQQTYDQINLIESTSWMKCLKNITDVVVNALLNSVLKRSKYELQCLHLLFELFALL</sequence>
<evidence type="ECO:0000313" key="1">
    <source>
        <dbReference type="EMBL" id="KRY96701.1"/>
    </source>
</evidence>